<feature type="domain" description="Flagellin N-terminal" evidence="4">
    <location>
        <begin position="9"/>
        <end position="144"/>
    </location>
</feature>
<dbReference type="PANTHER" id="PTHR42792:SF2">
    <property type="entry name" value="FLAGELLIN"/>
    <property type="match status" value="1"/>
</dbReference>
<evidence type="ECO:0000256" key="1">
    <source>
        <dbReference type="ARBA" id="ARBA00005709"/>
    </source>
</evidence>
<dbReference type="AlphaFoldDB" id="A0A212JPK9"/>
<comment type="function">
    <text evidence="3">Flagellin is the subunit protein which polymerizes to form the filaments of bacterial flagella.</text>
</comment>
<dbReference type="SUPFAM" id="SSF64518">
    <property type="entry name" value="Phase 1 flagellin"/>
    <property type="match status" value="1"/>
</dbReference>
<proteinExistence type="inferred from homology"/>
<protein>
    <recommendedName>
        <fullName evidence="3">Flagellin</fullName>
    </recommendedName>
</protein>
<dbReference type="PRINTS" id="PR00207">
    <property type="entry name" value="FLAGELLIN"/>
</dbReference>
<keyword evidence="3" id="KW-0964">Secreted</keyword>
<dbReference type="GO" id="GO:0009288">
    <property type="term" value="C:bacterial-type flagellum"/>
    <property type="evidence" value="ECO:0007669"/>
    <property type="project" value="UniProtKB-SubCell"/>
</dbReference>
<name>A0A212JPK9_9PROT</name>
<dbReference type="PANTHER" id="PTHR42792">
    <property type="entry name" value="FLAGELLIN"/>
    <property type="match status" value="1"/>
</dbReference>
<feature type="domain" description="Flagellin C-terminal" evidence="5">
    <location>
        <begin position="212"/>
        <end position="296"/>
    </location>
</feature>
<sequence>MASDISLSSATRANLLSLQRTTDLIGRTQDRLSTGKKVNSAVDDALSFFTSRNLNDRASDLTTIKSGIQEGIQVLKTTTDALTNVEDVLKQMKAIASSAKATAATDTATRAKLSSQFNELRSQVDHLVNDASYNGINLIKGNSTDTAVTPDTLTVKFSEQNDAKPKRELTIKGEASDASSLNVKSAVYTSADSTTWGSTVSNHAGIIDSSIAEIDSALTTVRSTAQTFGTNASMLQIRSDFTSNLVNTLESGAATLVNADLNEESANMLSLQTRQSLGSIALSIAQQSEQSILRLF</sequence>
<dbReference type="InterPro" id="IPR046358">
    <property type="entry name" value="Flagellin_C"/>
</dbReference>
<accession>A0A212JPK9</accession>
<evidence type="ECO:0000256" key="2">
    <source>
        <dbReference type="ARBA" id="ARBA00023143"/>
    </source>
</evidence>
<keyword evidence="6" id="KW-0966">Cell projection</keyword>
<keyword evidence="6" id="KW-0282">Flagellum</keyword>
<comment type="similarity">
    <text evidence="1 3">Belongs to the bacterial flagellin family.</text>
</comment>
<dbReference type="EMBL" id="FLUO01000001">
    <property type="protein sequence ID" value="SBW01373.1"/>
    <property type="molecule type" value="Genomic_DNA"/>
</dbReference>
<keyword evidence="2 3" id="KW-0975">Bacterial flagellum</keyword>
<dbReference type="GO" id="GO:0005576">
    <property type="term" value="C:extracellular region"/>
    <property type="evidence" value="ECO:0007669"/>
    <property type="project" value="UniProtKB-SubCell"/>
</dbReference>
<evidence type="ECO:0000259" key="4">
    <source>
        <dbReference type="Pfam" id="PF00669"/>
    </source>
</evidence>
<dbReference type="InterPro" id="IPR001492">
    <property type="entry name" value="Flagellin"/>
</dbReference>
<keyword evidence="6" id="KW-0969">Cilium</keyword>
<evidence type="ECO:0000259" key="5">
    <source>
        <dbReference type="Pfam" id="PF00700"/>
    </source>
</evidence>
<evidence type="ECO:0000256" key="3">
    <source>
        <dbReference type="RuleBase" id="RU362073"/>
    </source>
</evidence>
<comment type="subcellular location">
    <subcellularLocation>
        <location evidence="3">Secreted</location>
    </subcellularLocation>
    <subcellularLocation>
        <location evidence="3">Bacterial flagellum</location>
    </subcellularLocation>
</comment>
<dbReference type="GO" id="GO:0005198">
    <property type="term" value="F:structural molecule activity"/>
    <property type="evidence" value="ECO:0007669"/>
    <property type="project" value="UniProtKB-UniRule"/>
</dbReference>
<reference evidence="6" key="1">
    <citation type="submission" date="2016-04" db="EMBL/GenBank/DDBJ databases">
        <authorList>
            <person name="Evans L.H."/>
            <person name="Alamgir A."/>
            <person name="Owens N."/>
            <person name="Weber N.D."/>
            <person name="Virtaneva K."/>
            <person name="Barbian K."/>
            <person name="Babar A."/>
            <person name="Rosenke K."/>
        </authorList>
    </citation>
    <scope>NUCLEOTIDE SEQUENCE</scope>
    <source>
        <strain evidence="6">86</strain>
    </source>
</reference>
<dbReference type="Pfam" id="PF00669">
    <property type="entry name" value="Flagellin_N"/>
    <property type="match status" value="1"/>
</dbReference>
<dbReference type="Gene3D" id="1.20.1330.10">
    <property type="entry name" value="f41 fragment of flagellin, N-terminal domain"/>
    <property type="match status" value="1"/>
</dbReference>
<evidence type="ECO:0000313" key="6">
    <source>
        <dbReference type="EMBL" id="SBW01373.1"/>
    </source>
</evidence>
<dbReference type="Pfam" id="PF00700">
    <property type="entry name" value="Flagellin_C"/>
    <property type="match status" value="1"/>
</dbReference>
<organism evidence="6">
    <name type="scientific">uncultured Alphaproteobacteria bacterium</name>
    <dbReference type="NCBI Taxonomy" id="91750"/>
    <lineage>
        <taxon>Bacteria</taxon>
        <taxon>Pseudomonadati</taxon>
        <taxon>Pseudomonadota</taxon>
        <taxon>Alphaproteobacteria</taxon>
        <taxon>environmental samples</taxon>
    </lineage>
</organism>
<dbReference type="InterPro" id="IPR001029">
    <property type="entry name" value="Flagellin_N"/>
</dbReference>
<gene>
    <name evidence="6" type="ORF">KL86APRO_11419</name>
</gene>